<keyword evidence="1" id="KW-0678">Repressor</keyword>
<dbReference type="eggNOG" id="COG1309">
    <property type="taxonomic scope" value="Bacteria"/>
</dbReference>
<dbReference type="PROSITE" id="PS01081">
    <property type="entry name" value="HTH_TETR_1"/>
    <property type="match status" value="1"/>
</dbReference>
<dbReference type="InterPro" id="IPR050624">
    <property type="entry name" value="HTH-type_Tx_Regulator"/>
</dbReference>
<gene>
    <name evidence="5" type="ORF">BA70_06215</name>
</gene>
<dbReference type="Gene3D" id="1.10.357.10">
    <property type="entry name" value="Tetracycline Repressor, domain 2"/>
    <property type="match status" value="1"/>
</dbReference>
<reference evidence="5 6" key="1">
    <citation type="submission" date="2012-09" db="EMBL/GenBank/DDBJ databases">
        <title>Genome Sequence of Bacillus sp. DW5-4.</title>
        <authorList>
            <person name="Lai Q."/>
            <person name="Liu Y."/>
            <person name="Shao Z."/>
        </authorList>
    </citation>
    <scope>NUCLEOTIDE SEQUENCE [LARGE SCALE GENOMIC DNA]</scope>
    <source>
        <strain evidence="5 6">DW5-4</strain>
    </source>
</reference>
<proteinExistence type="predicted"/>
<dbReference type="SUPFAM" id="SSF46689">
    <property type="entry name" value="Homeodomain-like"/>
    <property type="match status" value="1"/>
</dbReference>
<dbReference type="PANTHER" id="PTHR43479:SF11">
    <property type="entry name" value="ACREF_ENVCD OPERON REPRESSOR-RELATED"/>
    <property type="match status" value="1"/>
</dbReference>
<dbReference type="EMBL" id="JOTP01000018">
    <property type="protein sequence ID" value="KEP25673.1"/>
    <property type="molecule type" value="Genomic_DNA"/>
</dbReference>
<evidence type="ECO:0000256" key="1">
    <source>
        <dbReference type="ARBA" id="ARBA00022491"/>
    </source>
</evidence>
<name>A0A081L8U7_9BACI</name>
<keyword evidence="2 3" id="KW-0238">DNA-binding</keyword>
<dbReference type="RefSeq" id="WP_034323352.1">
    <property type="nucleotide sequence ID" value="NZ_JOTP01000018.1"/>
</dbReference>
<dbReference type="InterPro" id="IPR009057">
    <property type="entry name" value="Homeodomain-like_sf"/>
</dbReference>
<dbReference type="OrthoDB" id="9814200at2"/>
<dbReference type="PANTHER" id="PTHR43479">
    <property type="entry name" value="ACREF/ENVCD OPERON REPRESSOR-RELATED"/>
    <property type="match status" value="1"/>
</dbReference>
<evidence type="ECO:0000313" key="5">
    <source>
        <dbReference type="EMBL" id="KEP25673.1"/>
    </source>
</evidence>
<dbReference type="Pfam" id="PF00440">
    <property type="entry name" value="TetR_N"/>
    <property type="match status" value="1"/>
</dbReference>
<dbReference type="PROSITE" id="PS50977">
    <property type="entry name" value="HTH_TETR_2"/>
    <property type="match status" value="1"/>
</dbReference>
<sequence>MRTVKHPEERKNDILNAAEVLFSTKGYQQTTIIDILKAVGIAKGTFYYYFTSKEEVMDAIIDRIIKTDIIVAKRIAADPDLPVVDKLFRIIMEQSPKQGSNKQGMIEQFHQPSNAEMHQKSLIKAIKELSPVLADVIQQGVEEGTFQTKYPQETIEFLLASAQVIFDEGLFQWTAEESIQRALAFIDLLESSLHAEKGSFSFLLKRLTGEGDENNQ</sequence>
<dbReference type="AlphaFoldDB" id="A0A081L8U7"/>
<dbReference type="GO" id="GO:0003677">
    <property type="term" value="F:DNA binding"/>
    <property type="evidence" value="ECO:0007669"/>
    <property type="project" value="UniProtKB-UniRule"/>
</dbReference>
<evidence type="ECO:0000259" key="4">
    <source>
        <dbReference type="PROSITE" id="PS50977"/>
    </source>
</evidence>
<dbReference type="InterPro" id="IPR001647">
    <property type="entry name" value="HTH_TetR"/>
</dbReference>
<evidence type="ECO:0000256" key="2">
    <source>
        <dbReference type="ARBA" id="ARBA00023125"/>
    </source>
</evidence>
<dbReference type="Proteomes" id="UP000028091">
    <property type="component" value="Unassembled WGS sequence"/>
</dbReference>
<feature type="domain" description="HTH tetR-type" evidence="4">
    <location>
        <begin position="8"/>
        <end position="68"/>
    </location>
</feature>
<protein>
    <submittedName>
        <fullName evidence="5">TetR family transcriptional regulator</fullName>
    </submittedName>
</protein>
<dbReference type="InterPro" id="IPR036271">
    <property type="entry name" value="Tet_transcr_reg_TetR-rel_C_sf"/>
</dbReference>
<keyword evidence="6" id="KW-1185">Reference proteome</keyword>
<evidence type="ECO:0000256" key="3">
    <source>
        <dbReference type="PROSITE-ProRule" id="PRU00335"/>
    </source>
</evidence>
<dbReference type="Pfam" id="PF21303">
    <property type="entry name" value="TetR_C_39"/>
    <property type="match status" value="1"/>
</dbReference>
<comment type="caution">
    <text evidence="5">The sequence shown here is derived from an EMBL/GenBank/DDBJ whole genome shotgun (WGS) entry which is preliminary data.</text>
</comment>
<dbReference type="PRINTS" id="PR00455">
    <property type="entry name" value="HTHTETR"/>
</dbReference>
<feature type="DNA-binding region" description="H-T-H motif" evidence="3">
    <location>
        <begin position="31"/>
        <end position="50"/>
    </location>
</feature>
<dbReference type="InterPro" id="IPR049149">
    <property type="entry name" value="TetR/AcrR_C"/>
</dbReference>
<accession>A0A081L8U7</accession>
<dbReference type="InterPro" id="IPR023772">
    <property type="entry name" value="DNA-bd_HTH_TetR-type_CS"/>
</dbReference>
<evidence type="ECO:0000313" key="6">
    <source>
        <dbReference type="Proteomes" id="UP000028091"/>
    </source>
</evidence>
<dbReference type="SUPFAM" id="SSF48498">
    <property type="entry name" value="Tetracyclin repressor-like, C-terminal domain"/>
    <property type="match status" value="1"/>
</dbReference>
<organism evidence="5 6">
    <name type="scientific">Bacillus zhangzhouensis</name>
    <dbReference type="NCBI Taxonomy" id="1178540"/>
    <lineage>
        <taxon>Bacteria</taxon>
        <taxon>Bacillati</taxon>
        <taxon>Bacillota</taxon>
        <taxon>Bacilli</taxon>
        <taxon>Bacillales</taxon>
        <taxon>Bacillaceae</taxon>
        <taxon>Bacillus</taxon>
    </lineage>
</organism>